<reference evidence="3" key="1">
    <citation type="journal article" date="2015" name="BMC Genomics">
        <title>Draft genome of a commonly misdiagnosed multidrug resistant pathogen Candida auris.</title>
        <authorList>
            <person name="Chatterjee S."/>
            <person name="Alampalli S.V."/>
            <person name="Nageshan R.K."/>
            <person name="Chettiar S.T."/>
            <person name="Joshi S."/>
            <person name="Tatu U.S."/>
        </authorList>
    </citation>
    <scope>NUCLEOTIDE SEQUENCE [LARGE SCALE GENOMIC DNA]</scope>
    <source>
        <strain evidence="3">6684</strain>
    </source>
</reference>
<dbReference type="Proteomes" id="UP000037122">
    <property type="component" value="Unassembled WGS sequence"/>
</dbReference>
<name>A0A0L0P0F5_CANAR</name>
<evidence type="ECO:0000256" key="1">
    <source>
        <dbReference type="SAM" id="MobiDB-lite"/>
    </source>
</evidence>
<comment type="caution">
    <text evidence="2">The sequence shown here is derived from an EMBL/GenBank/DDBJ whole genome shotgun (WGS) entry which is preliminary data.</text>
</comment>
<dbReference type="VEuPathDB" id="FungiDB:QG37_03330"/>
<gene>
    <name evidence="2" type="ORF">QG37_03330</name>
</gene>
<protein>
    <submittedName>
        <fullName evidence="2">Uncharacterized protein</fullName>
    </submittedName>
</protein>
<sequence length="69" mass="7425">MYALLAVKSILDTEESNPGWNAMKLGIYLTQPCSHTSLLGKKHFPADRAVGCSKPPKGSEIPGAGEVRR</sequence>
<evidence type="ECO:0000313" key="2">
    <source>
        <dbReference type="EMBL" id="KND99902.1"/>
    </source>
</evidence>
<evidence type="ECO:0000313" key="3">
    <source>
        <dbReference type="Proteomes" id="UP000037122"/>
    </source>
</evidence>
<proteinExistence type="predicted"/>
<accession>A0A0L0P0F5</accession>
<dbReference type="AlphaFoldDB" id="A0A0L0P0F5"/>
<organism evidence="2 3">
    <name type="scientific">Candidozyma auris</name>
    <name type="common">Yeast</name>
    <name type="synonym">Candida auris</name>
    <dbReference type="NCBI Taxonomy" id="498019"/>
    <lineage>
        <taxon>Eukaryota</taxon>
        <taxon>Fungi</taxon>
        <taxon>Dikarya</taxon>
        <taxon>Ascomycota</taxon>
        <taxon>Saccharomycotina</taxon>
        <taxon>Pichiomycetes</taxon>
        <taxon>Metschnikowiaceae</taxon>
        <taxon>Candidozyma</taxon>
    </lineage>
</organism>
<dbReference type="EMBL" id="LGST01000021">
    <property type="protein sequence ID" value="KND99902.1"/>
    <property type="molecule type" value="Genomic_DNA"/>
</dbReference>
<feature type="region of interest" description="Disordered" evidence="1">
    <location>
        <begin position="50"/>
        <end position="69"/>
    </location>
</feature>